<organism evidence="2">
    <name type="scientific">Triticum urartu</name>
    <name type="common">Red wild einkorn</name>
    <name type="synonym">Crithodium urartu</name>
    <dbReference type="NCBI Taxonomy" id="4572"/>
    <lineage>
        <taxon>Eukaryota</taxon>
        <taxon>Viridiplantae</taxon>
        <taxon>Streptophyta</taxon>
        <taxon>Embryophyta</taxon>
        <taxon>Tracheophyta</taxon>
        <taxon>Spermatophyta</taxon>
        <taxon>Magnoliopsida</taxon>
        <taxon>Liliopsida</taxon>
        <taxon>Poales</taxon>
        <taxon>Poaceae</taxon>
        <taxon>BOP clade</taxon>
        <taxon>Pooideae</taxon>
        <taxon>Triticodae</taxon>
        <taxon>Triticeae</taxon>
        <taxon>Triticinae</taxon>
        <taxon>Triticum</taxon>
    </lineage>
</organism>
<reference evidence="2" key="1">
    <citation type="journal article" date="2013" name="Nature">
        <title>Draft genome of the wheat A-genome progenitor Triticum urartu.</title>
        <authorList>
            <person name="Ling H.Q."/>
            <person name="Zhao S."/>
            <person name="Liu D."/>
            <person name="Wang J."/>
            <person name="Sun H."/>
            <person name="Zhang C."/>
            <person name="Fan H."/>
            <person name="Li D."/>
            <person name="Dong L."/>
            <person name="Tao Y."/>
            <person name="Gao C."/>
            <person name="Wu H."/>
            <person name="Li Y."/>
            <person name="Cui Y."/>
            <person name="Guo X."/>
            <person name="Zheng S."/>
            <person name="Wang B."/>
            <person name="Yu K."/>
            <person name="Liang Q."/>
            <person name="Yang W."/>
            <person name="Lou X."/>
            <person name="Chen J."/>
            <person name="Feng M."/>
            <person name="Jian J."/>
            <person name="Zhang X."/>
            <person name="Luo G."/>
            <person name="Jiang Y."/>
            <person name="Liu J."/>
            <person name="Wang Z."/>
            <person name="Sha Y."/>
            <person name="Zhang B."/>
            <person name="Wu H."/>
            <person name="Tang D."/>
            <person name="Shen Q."/>
            <person name="Xue P."/>
            <person name="Zou S."/>
            <person name="Wang X."/>
            <person name="Liu X."/>
            <person name="Wang F."/>
            <person name="Yang Y."/>
            <person name="An X."/>
            <person name="Dong Z."/>
            <person name="Zhang K."/>
            <person name="Zhang X."/>
            <person name="Luo M.C."/>
            <person name="Dvorak J."/>
            <person name="Tong Y."/>
            <person name="Wang J."/>
            <person name="Yang H."/>
            <person name="Li Z."/>
            <person name="Wang D."/>
            <person name="Zhang A."/>
            <person name="Wang J."/>
        </authorList>
    </citation>
    <scope>NUCLEOTIDE SEQUENCE</scope>
</reference>
<evidence type="ECO:0000256" key="1">
    <source>
        <dbReference type="SAM" id="MobiDB-lite"/>
    </source>
</evidence>
<name>M7Z5E8_TRIUA</name>
<sequence>MEVLKVTRSDRRPKCFGYTQSVFQVVETTDGTITVASAFHGHQEGEASSKYDKSKSEVSDKDDDNEGD</sequence>
<accession>M7Z5E8</accession>
<gene>
    <name evidence="2" type="ORF">TRIUR3_30459</name>
</gene>
<feature type="region of interest" description="Disordered" evidence="1">
    <location>
        <begin position="38"/>
        <end position="68"/>
    </location>
</feature>
<proteinExistence type="predicted"/>
<dbReference type="AlphaFoldDB" id="M7Z5E8"/>
<feature type="compositionally biased region" description="Basic and acidic residues" evidence="1">
    <location>
        <begin position="41"/>
        <end position="59"/>
    </location>
</feature>
<evidence type="ECO:0000313" key="2">
    <source>
        <dbReference type="EMBL" id="EMS58378.1"/>
    </source>
</evidence>
<dbReference type="EMBL" id="KD134052">
    <property type="protein sequence ID" value="EMS58378.1"/>
    <property type="molecule type" value="Genomic_DNA"/>
</dbReference>
<protein>
    <submittedName>
        <fullName evidence="2">Uncharacterized protein</fullName>
    </submittedName>
</protein>